<feature type="domain" description="Endonuclease/exonuclease/phosphatase" evidence="14">
    <location>
        <begin position="274"/>
        <end position="582"/>
    </location>
</feature>
<dbReference type="GO" id="GO:0005759">
    <property type="term" value="C:mitochondrial matrix"/>
    <property type="evidence" value="ECO:0007669"/>
    <property type="project" value="UniProtKB-SubCell"/>
</dbReference>
<organism evidence="17 18">
    <name type="scientific">Gryllus longicercus</name>
    <dbReference type="NCBI Taxonomy" id="2509291"/>
    <lineage>
        <taxon>Eukaryota</taxon>
        <taxon>Metazoa</taxon>
        <taxon>Ecdysozoa</taxon>
        <taxon>Arthropoda</taxon>
        <taxon>Hexapoda</taxon>
        <taxon>Insecta</taxon>
        <taxon>Pterygota</taxon>
        <taxon>Neoptera</taxon>
        <taxon>Polyneoptera</taxon>
        <taxon>Orthoptera</taxon>
        <taxon>Ensifera</taxon>
        <taxon>Gryllidea</taxon>
        <taxon>Grylloidea</taxon>
        <taxon>Gryllidae</taxon>
        <taxon>Gryllinae</taxon>
        <taxon>Gryllus</taxon>
    </lineage>
</organism>
<evidence type="ECO:0000256" key="7">
    <source>
        <dbReference type="ARBA" id="ARBA00022801"/>
    </source>
</evidence>
<dbReference type="Gene3D" id="3.60.10.10">
    <property type="entry name" value="Endonuclease/exonuclease/phosphatase"/>
    <property type="match status" value="1"/>
</dbReference>
<protein>
    <recommendedName>
        <fullName evidence="12">2',5'-phosphodiesterase 12</fullName>
    </recommendedName>
    <alternativeName>
        <fullName evidence="13">Mitochondrial deadenylase</fullName>
    </alternativeName>
</protein>
<accession>A0AAN9VF00</accession>
<evidence type="ECO:0000256" key="3">
    <source>
        <dbReference type="ARBA" id="ARBA00022553"/>
    </source>
</evidence>
<dbReference type="InterPro" id="IPR048821">
    <property type="entry name" value="PDE12-like_N"/>
</dbReference>
<dbReference type="GO" id="GO:0004535">
    <property type="term" value="F:poly(A)-specific ribonuclease activity"/>
    <property type="evidence" value="ECO:0007669"/>
    <property type="project" value="UniProtKB-ARBA"/>
</dbReference>
<evidence type="ECO:0000313" key="18">
    <source>
        <dbReference type="Proteomes" id="UP001378592"/>
    </source>
</evidence>
<evidence type="ECO:0000313" key="17">
    <source>
        <dbReference type="EMBL" id="KAK7794747.1"/>
    </source>
</evidence>
<evidence type="ECO:0000256" key="4">
    <source>
        <dbReference type="ARBA" id="ARBA00022664"/>
    </source>
</evidence>
<comment type="subcellular location">
    <subcellularLocation>
        <location evidence="2">Mitochondrion matrix</location>
    </subcellularLocation>
</comment>
<evidence type="ECO:0000256" key="10">
    <source>
        <dbReference type="ARBA" id="ARBA00022946"/>
    </source>
</evidence>
<dbReference type="FunFam" id="3.60.10.10:FF:000018">
    <property type="entry name" value="2',5'-phosphodiesterase 12"/>
    <property type="match status" value="1"/>
</dbReference>
<name>A0AAN9VF00_9ORTH</name>
<keyword evidence="5" id="KW-0540">Nuclease</keyword>
<gene>
    <name evidence="17" type="ORF">R5R35_000774</name>
    <name evidence="16" type="ORF">R5R35_004179</name>
</gene>
<keyword evidence="4" id="KW-0507">mRNA processing</keyword>
<evidence type="ECO:0000256" key="1">
    <source>
        <dbReference type="ARBA" id="ARBA00001946"/>
    </source>
</evidence>
<keyword evidence="6" id="KW-0479">Metal-binding</keyword>
<keyword evidence="11" id="KW-0496">Mitochondrion</keyword>
<sequence>MLFLRNLSGTCARVSSIRSFLPKSRPLARKMHKAYLHHEEGSETFQLCISVKDSSLSVDRQFNFKRQVTESVNSFLGRVNTNLEKVYEKKKKRKQNKAPANEETSSETSVITIDLLSNGSTVPRDTICKDVLFGNNKLLLIVCGTEYEVVVNAPWINVLSLPTSIMAGFPVYPNKLETSFFNRNKSLFSWYRCTKDKQEEWSKVGDDYYYTPTNDDIGCLLKFSCTPGNDSTQGPSFDVVSKNPVQAGPGHCPFETRHLFTGERVNWPSFRIVSYNILADLYADSETARNQLYPYCPAYAIGIDYRKQLICKELIGYNADILCLQEVDQKVFINDLDPLLSYLDYKAVFSKKGGQVTEGLACFFHSSKFRLVSSHTICLAEELPENPVFIDLWEKLKDNTNLITRFKDRTTSLLVTILQSTSNPDEILLIGNTHLYFHPDADHIRLLQAGMIMLYMEHLRINLSSSMPNSSVSLIMCGDFNSTPDCGVFQLMTTKFVPDDFKDWESNAQEAIKNISLSHSFLLESACGTPEYTNFTVGFVGCLDYIFYQCDSMSVSQVIPFPLEEEVKEHTALPSVLFPSDHIALICDLKLEKVGHKQ</sequence>
<evidence type="ECO:0000259" key="14">
    <source>
        <dbReference type="Pfam" id="PF03372"/>
    </source>
</evidence>
<evidence type="ECO:0000256" key="11">
    <source>
        <dbReference type="ARBA" id="ARBA00023128"/>
    </source>
</evidence>
<evidence type="ECO:0000256" key="6">
    <source>
        <dbReference type="ARBA" id="ARBA00022723"/>
    </source>
</evidence>
<evidence type="ECO:0000256" key="2">
    <source>
        <dbReference type="ARBA" id="ARBA00004305"/>
    </source>
</evidence>
<dbReference type="InterPro" id="IPR050410">
    <property type="entry name" value="CCR4/nocturin_mRNA_transcr"/>
</dbReference>
<reference evidence="17 18" key="1">
    <citation type="submission" date="2024-03" db="EMBL/GenBank/DDBJ databases">
        <title>The genome assembly and annotation of the cricket Gryllus longicercus Weissman &amp; Gray.</title>
        <authorList>
            <person name="Szrajer S."/>
            <person name="Gray D."/>
            <person name="Ylla G."/>
        </authorList>
    </citation>
    <scope>NUCLEOTIDE SEQUENCE [LARGE SCALE GENOMIC DNA]</scope>
    <source>
        <strain evidence="17">DAG 2021-001</strain>
        <tissue evidence="17">Whole body minus gut</tissue>
    </source>
</reference>
<dbReference type="Pfam" id="PF21171">
    <property type="entry name" value="PDE12-like_N"/>
    <property type="match status" value="1"/>
</dbReference>
<dbReference type="Pfam" id="PF03372">
    <property type="entry name" value="Exo_endo_phos"/>
    <property type="match status" value="1"/>
</dbReference>
<dbReference type="AlphaFoldDB" id="A0AAN9VF00"/>
<keyword evidence="18" id="KW-1185">Reference proteome</keyword>
<keyword evidence="10" id="KW-0809">Transit peptide</keyword>
<comment type="cofactor">
    <cofactor evidence="1">
        <name>Mg(2+)</name>
        <dbReference type="ChEBI" id="CHEBI:18420"/>
    </cofactor>
</comment>
<proteinExistence type="predicted"/>
<keyword evidence="7" id="KW-0378">Hydrolase</keyword>
<dbReference type="EMBL" id="JAZDUA010000957">
    <property type="protein sequence ID" value="KAK7788720.1"/>
    <property type="molecule type" value="Genomic_DNA"/>
</dbReference>
<evidence type="ECO:0000256" key="12">
    <source>
        <dbReference type="ARBA" id="ARBA00072755"/>
    </source>
</evidence>
<dbReference type="GO" id="GO:0006397">
    <property type="term" value="P:mRNA processing"/>
    <property type="evidence" value="ECO:0007669"/>
    <property type="project" value="UniProtKB-KW"/>
</dbReference>
<dbReference type="Proteomes" id="UP001378592">
    <property type="component" value="Unassembled WGS sequence"/>
</dbReference>
<dbReference type="PANTHER" id="PTHR12121">
    <property type="entry name" value="CARBON CATABOLITE REPRESSOR PROTEIN 4"/>
    <property type="match status" value="1"/>
</dbReference>
<dbReference type="EMBL" id="JAZDUA010000320">
    <property type="protein sequence ID" value="KAK7794747.1"/>
    <property type="molecule type" value="Genomic_DNA"/>
</dbReference>
<dbReference type="InterPro" id="IPR005135">
    <property type="entry name" value="Endo/exonuclease/phosphatase"/>
</dbReference>
<dbReference type="GO" id="GO:0000288">
    <property type="term" value="P:nuclear-transcribed mRNA catabolic process, deadenylation-dependent decay"/>
    <property type="evidence" value="ECO:0007669"/>
    <property type="project" value="TreeGrafter"/>
</dbReference>
<feature type="domain" description="2',5'-phosphodiesterase 12-like N-terminal" evidence="15">
    <location>
        <begin position="155"/>
        <end position="245"/>
    </location>
</feature>
<dbReference type="GO" id="GO:0046872">
    <property type="term" value="F:metal ion binding"/>
    <property type="evidence" value="ECO:0007669"/>
    <property type="project" value="UniProtKB-KW"/>
</dbReference>
<evidence type="ECO:0000256" key="5">
    <source>
        <dbReference type="ARBA" id="ARBA00022722"/>
    </source>
</evidence>
<dbReference type="InterPro" id="IPR036691">
    <property type="entry name" value="Endo/exonu/phosph_ase_sf"/>
</dbReference>
<evidence type="ECO:0000256" key="13">
    <source>
        <dbReference type="ARBA" id="ARBA00083541"/>
    </source>
</evidence>
<keyword evidence="8" id="KW-0269">Exonuclease</keyword>
<evidence type="ECO:0000256" key="8">
    <source>
        <dbReference type="ARBA" id="ARBA00022839"/>
    </source>
</evidence>
<keyword evidence="3" id="KW-0597">Phosphoprotein</keyword>
<evidence type="ECO:0000256" key="9">
    <source>
        <dbReference type="ARBA" id="ARBA00022842"/>
    </source>
</evidence>
<dbReference type="SUPFAM" id="SSF56219">
    <property type="entry name" value="DNase I-like"/>
    <property type="match status" value="1"/>
</dbReference>
<keyword evidence="9" id="KW-0460">Magnesium</keyword>
<comment type="caution">
    <text evidence="17">The sequence shown here is derived from an EMBL/GenBank/DDBJ whole genome shotgun (WGS) entry which is preliminary data.</text>
</comment>
<evidence type="ECO:0000313" key="16">
    <source>
        <dbReference type="EMBL" id="KAK7788720.1"/>
    </source>
</evidence>
<evidence type="ECO:0000259" key="15">
    <source>
        <dbReference type="Pfam" id="PF21171"/>
    </source>
</evidence>
<dbReference type="PANTHER" id="PTHR12121:SF37">
    <property type="entry name" value="2',5'-PHOSPHODIESTERASE 12"/>
    <property type="match status" value="1"/>
</dbReference>